<dbReference type="SUPFAM" id="SSF47473">
    <property type="entry name" value="EF-hand"/>
    <property type="match status" value="1"/>
</dbReference>
<feature type="compositionally biased region" description="Polar residues" evidence="1">
    <location>
        <begin position="149"/>
        <end position="160"/>
    </location>
</feature>
<dbReference type="EMBL" id="HBFA01029088">
    <property type="protein sequence ID" value="CAD8679758.1"/>
    <property type="molecule type" value="Transcribed_RNA"/>
</dbReference>
<feature type="compositionally biased region" description="Acidic residues" evidence="1">
    <location>
        <begin position="218"/>
        <end position="230"/>
    </location>
</feature>
<dbReference type="PANTHER" id="PTHR20875">
    <property type="entry name" value="EF-HAND CALCIUM-BINDING DOMAIN-CONTAINING PROTEIN 6-RELATED"/>
    <property type="match status" value="1"/>
</dbReference>
<dbReference type="Gene3D" id="1.10.238.10">
    <property type="entry name" value="EF-hand"/>
    <property type="match status" value="2"/>
</dbReference>
<dbReference type="Pfam" id="PF13499">
    <property type="entry name" value="EF-hand_7"/>
    <property type="match status" value="1"/>
</dbReference>
<evidence type="ECO:0000259" key="2">
    <source>
        <dbReference type="PROSITE" id="PS50222"/>
    </source>
</evidence>
<feature type="region of interest" description="Disordered" evidence="1">
    <location>
        <begin position="1"/>
        <end position="58"/>
    </location>
</feature>
<feature type="compositionally biased region" description="Basic and acidic residues" evidence="1">
    <location>
        <begin position="124"/>
        <end position="137"/>
    </location>
</feature>
<dbReference type="PANTHER" id="PTHR20875:SF2">
    <property type="entry name" value="EF-HAND CALCIUM-BINDING DOMAIN-CONTAINING PROTEIN 6"/>
    <property type="match status" value="1"/>
</dbReference>
<evidence type="ECO:0000256" key="1">
    <source>
        <dbReference type="SAM" id="MobiDB-lite"/>
    </source>
</evidence>
<feature type="domain" description="EF-hand" evidence="2">
    <location>
        <begin position="420"/>
        <end position="455"/>
    </location>
</feature>
<sequence length="655" mass="74555">MKLESLRHQSRGRQLVDQLQEQLACPPTPSLASMASHRRSKPESQSRRSLNERPLTVKPRIERDYEKLARKEVHQGALGAYGCIEAHVHAPPTEEEKRRHRHRHRGHRIPDDGLKPYGHHKAPRCAEEGDAHQDRPRWVGNYPSDEQQRPATSSSMGSYATPTMSQISKYVKAVEKVKLPSVKEDVTGPPPRPPPSASVRSSKPRQPGPLARKVLEELREDEILGGEEESNLPRLATSRGHERGGDGGGGRTERTERSKTSDILFVDDEFKAEYNHVLLNPTGHDTYFMKNVEPQEEFPHLRPALPRPPKHARGNEQFIKAKHNRRAVSRAGSLYSNGRSVCVSVDELLAERGHIPGHAPKNMATIAGGVDEMFPYRSPCNGDFMPKDRQYTPPKRIGEEKMREEWNQVVYELDRCYQKKGNLRLKRLFEQADVDKDGHMSMHQMKKVIHALNLNVTDAALVELLSRFPKGGDKKTVDYNELCQALHKRKIPYMEFAGRARLHPDPDLPFGNPGLRTQPYAILRDAPHNLKENQRSSVNKLQDVYQAFASVDRNQDGRVYPDDFMSTMRKLHLELSDREIRKLWHNADPLNQGFVDYRKFVKGIGPSGKEYYPEFLKPKGVRTSNNGPIWEWVVDNPFPKSRMPPYEGSVAGSNA</sequence>
<feature type="domain" description="EF-hand" evidence="2">
    <location>
        <begin position="539"/>
        <end position="574"/>
    </location>
</feature>
<proteinExistence type="predicted"/>
<reference evidence="3" key="1">
    <citation type="submission" date="2021-01" db="EMBL/GenBank/DDBJ databases">
        <authorList>
            <person name="Corre E."/>
            <person name="Pelletier E."/>
            <person name="Niang G."/>
            <person name="Scheremetjew M."/>
            <person name="Finn R."/>
            <person name="Kale V."/>
            <person name="Holt S."/>
            <person name="Cochrane G."/>
            <person name="Meng A."/>
            <person name="Brown T."/>
            <person name="Cohen L."/>
        </authorList>
    </citation>
    <scope>NUCLEOTIDE SEQUENCE</scope>
    <source>
        <strain evidence="3">CCMP722</strain>
    </source>
</reference>
<organism evidence="3">
    <name type="scientific">Pyramimonas obovata</name>
    <dbReference type="NCBI Taxonomy" id="1411642"/>
    <lineage>
        <taxon>Eukaryota</taxon>
        <taxon>Viridiplantae</taxon>
        <taxon>Chlorophyta</taxon>
        <taxon>Pyramimonadophyceae</taxon>
        <taxon>Pyramimonadales</taxon>
        <taxon>Pyramimonadaceae</taxon>
        <taxon>Pyramimonas</taxon>
        <taxon>Pyramimonas incertae sedis</taxon>
    </lineage>
</organism>
<dbReference type="AlphaFoldDB" id="A0A7S0WS24"/>
<gene>
    <name evidence="3" type="ORF">POBO1169_LOCUS14709</name>
</gene>
<feature type="compositionally biased region" description="Basic and acidic residues" evidence="1">
    <location>
        <begin position="239"/>
        <end position="260"/>
    </location>
</feature>
<evidence type="ECO:0000313" key="3">
    <source>
        <dbReference type="EMBL" id="CAD8679758.1"/>
    </source>
</evidence>
<dbReference type="InterPro" id="IPR002048">
    <property type="entry name" value="EF_hand_dom"/>
</dbReference>
<feature type="compositionally biased region" description="Basic and acidic residues" evidence="1">
    <location>
        <begin position="41"/>
        <end position="51"/>
    </location>
</feature>
<dbReference type="SMART" id="SM00054">
    <property type="entry name" value="EFh"/>
    <property type="match status" value="2"/>
</dbReference>
<feature type="region of interest" description="Disordered" evidence="1">
    <location>
        <begin position="88"/>
        <end position="160"/>
    </location>
</feature>
<feature type="region of interest" description="Disordered" evidence="1">
    <location>
        <begin position="181"/>
        <end position="260"/>
    </location>
</feature>
<dbReference type="InterPro" id="IPR052603">
    <property type="entry name" value="EFCB6"/>
</dbReference>
<accession>A0A7S0WS24</accession>
<feature type="compositionally biased region" description="Basic and acidic residues" evidence="1">
    <location>
        <begin position="88"/>
        <end position="97"/>
    </location>
</feature>
<dbReference type="GO" id="GO:0005509">
    <property type="term" value="F:calcium ion binding"/>
    <property type="evidence" value="ECO:0007669"/>
    <property type="project" value="InterPro"/>
</dbReference>
<name>A0A7S0WS24_9CHLO</name>
<dbReference type="PROSITE" id="PS50222">
    <property type="entry name" value="EF_HAND_2"/>
    <property type="match status" value="2"/>
</dbReference>
<dbReference type="GO" id="GO:0005654">
    <property type="term" value="C:nucleoplasm"/>
    <property type="evidence" value="ECO:0007669"/>
    <property type="project" value="TreeGrafter"/>
</dbReference>
<dbReference type="InterPro" id="IPR011992">
    <property type="entry name" value="EF-hand-dom_pair"/>
</dbReference>
<protein>
    <recommendedName>
        <fullName evidence="2">EF-hand domain-containing protein</fullName>
    </recommendedName>
</protein>
<feature type="compositionally biased region" description="Basic residues" evidence="1">
    <location>
        <begin position="98"/>
        <end position="107"/>
    </location>
</feature>